<protein>
    <recommendedName>
        <fullName evidence="4">MACPF domain-containing protein</fullName>
    </recommendedName>
</protein>
<keyword evidence="3" id="KW-1185">Reference proteome</keyword>
<accession>A0A397VXT6</accession>
<dbReference type="OrthoDB" id="2338512at2759"/>
<dbReference type="Proteomes" id="UP000266673">
    <property type="component" value="Unassembled WGS sequence"/>
</dbReference>
<feature type="coiled-coil region" evidence="1">
    <location>
        <begin position="4"/>
        <end position="31"/>
    </location>
</feature>
<comment type="caution">
    <text evidence="2">The sequence shown here is derived from an EMBL/GenBank/DDBJ whole genome shotgun (WGS) entry which is preliminary data.</text>
</comment>
<keyword evidence="1" id="KW-0175">Coiled coil</keyword>
<reference evidence="2 3" key="1">
    <citation type="submission" date="2018-06" db="EMBL/GenBank/DDBJ databases">
        <title>Comparative genomics reveals the genomic features of Rhizophagus irregularis, R. cerebriforme, R. diaphanum and Gigaspora rosea, and their symbiotic lifestyle signature.</title>
        <authorList>
            <person name="Morin E."/>
            <person name="San Clemente H."/>
            <person name="Chen E.C.H."/>
            <person name="De La Providencia I."/>
            <person name="Hainaut M."/>
            <person name="Kuo A."/>
            <person name="Kohler A."/>
            <person name="Murat C."/>
            <person name="Tang N."/>
            <person name="Roy S."/>
            <person name="Loubradou J."/>
            <person name="Henrissat B."/>
            <person name="Grigoriev I.V."/>
            <person name="Corradi N."/>
            <person name="Roux C."/>
            <person name="Martin F.M."/>
        </authorList>
    </citation>
    <scope>NUCLEOTIDE SEQUENCE [LARGE SCALE GENOMIC DNA]</scope>
    <source>
        <strain evidence="2 3">DAOM 194757</strain>
    </source>
</reference>
<gene>
    <name evidence="2" type="ORF">C2G38_2030453</name>
</gene>
<proteinExistence type="predicted"/>
<organism evidence="2 3">
    <name type="scientific">Gigaspora rosea</name>
    <dbReference type="NCBI Taxonomy" id="44941"/>
    <lineage>
        <taxon>Eukaryota</taxon>
        <taxon>Fungi</taxon>
        <taxon>Fungi incertae sedis</taxon>
        <taxon>Mucoromycota</taxon>
        <taxon>Glomeromycotina</taxon>
        <taxon>Glomeromycetes</taxon>
        <taxon>Diversisporales</taxon>
        <taxon>Gigasporaceae</taxon>
        <taxon>Gigaspora</taxon>
    </lineage>
</organism>
<evidence type="ECO:0000256" key="1">
    <source>
        <dbReference type="SAM" id="Coils"/>
    </source>
</evidence>
<evidence type="ECO:0000313" key="3">
    <source>
        <dbReference type="Proteomes" id="UP000266673"/>
    </source>
</evidence>
<evidence type="ECO:0000313" key="2">
    <source>
        <dbReference type="EMBL" id="RIB26147.1"/>
    </source>
</evidence>
<name>A0A397VXT6_9GLOM</name>
<sequence>MKEDDIINEMLEDARKELAETQNDLKAEKLFFKQDGNLIPHKEETRVQASLLSESTRKYLVRTKPSLYVLKMRFLDQKKSRISVSDENELILGDILSIDDILTIYCKREHDQIKLINQCGYGFIVKNGSVEQVKYSAFRFKKASEYKFERSHENSSFECESEFSELCNRNFITFGNAKASSMPEKSICEYLKDTILVDTRFIEEVEEALKEDPPNKKVESLQKIAEKYGYFYASTVYFGGVIVEKIEDIKYSSEHVESDELNATLDATFNVIGRVGTGINYRCTKQNGAKYVIVKYNYTIKGGDISKFDKREEWTDSFNKDSGNWEIIEYQNIHSIFSLLEEGCNSVS</sequence>
<dbReference type="AlphaFoldDB" id="A0A397VXT6"/>
<dbReference type="EMBL" id="QKWP01000146">
    <property type="protein sequence ID" value="RIB26147.1"/>
    <property type="molecule type" value="Genomic_DNA"/>
</dbReference>
<evidence type="ECO:0008006" key="4">
    <source>
        <dbReference type="Google" id="ProtNLM"/>
    </source>
</evidence>